<proteinExistence type="evidence at transcript level"/>
<dbReference type="AlphaFoldDB" id="B7ZWQ3"/>
<protein>
    <submittedName>
        <fullName evidence="1">Uncharacterized protein</fullName>
    </submittedName>
</protein>
<evidence type="ECO:0000313" key="1">
    <source>
        <dbReference type="EMBL" id="ACK38181.1"/>
    </source>
</evidence>
<dbReference type="EMBL" id="BT053658">
    <property type="protein sequence ID" value="ACK38181.1"/>
    <property type="molecule type" value="mRNA"/>
</dbReference>
<name>B7ZWQ3_MEDTR</name>
<organism evidence="1">
    <name type="scientific">Medicago truncatula</name>
    <name type="common">Barrel medic</name>
    <name type="synonym">Medicago tribuloides</name>
    <dbReference type="NCBI Taxonomy" id="3880"/>
    <lineage>
        <taxon>Eukaryota</taxon>
        <taxon>Viridiplantae</taxon>
        <taxon>Streptophyta</taxon>
        <taxon>Embryophyta</taxon>
        <taxon>Tracheophyta</taxon>
        <taxon>Spermatophyta</taxon>
        <taxon>Magnoliopsida</taxon>
        <taxon>eudicotyledons</taxon>
        <taxon>Gunneridae</taxon>
        <taxon>Pentapetalae</taxon>
        <taxon>rosids</taxon>
        <taxon>fabids</taxon>
        <taxon>Fabales</taxon>
        <taxon>Fabaceae</taxon>
        <taxon>Papilionoideae</taxon>
        <taxon>50 kb inversion clade</taxon>
        <taxon>NPAAA clade</taxon>
        <taxon>Hologalegina</taxon>
        <taxon>IRL clade</taxon>
        <taxon>Trifolieae</taxon>
        <taxon>Medicago</taxon>
    </lineage>
</organism>
<accession>B7ZWQ3</accession>
<sequence length="64" mass="7066">LEILFTIIAHLQRTLALFFLGGPSGLKKASSLQLFDVKKLLYWGSLSPAFLILCIDVSTQTTIN</sequence>
<reference evidence="1" key="1">
    <citation type="submission" date="2008-12" db="EMBL/GenBank/DDBJ databases">
        <authorList>
            <person name="Moskal W.A."/>
            <person name="Chan A."/>
            <person name="Cheung F."/>
            <person name="Xiao Y."/>
            <person name="Town C.D."/>
        </authorList>
    </citation>
    <scope>NUCLEOTIDE SEQUENCE</scope>
</reference>
<feature type="non-terminal residue" evidence="1">
    <location>
        <position position="1"/>
    </location>
</feature>
<feature type="non-terminal residue" evidence="1">
    <location>
        <position position="64"/>
    </location>
</feature>